<keyword evidence="2" id="KW-1185">Reference proteome</keyword>
<dbReference type="Proteomes" id="UP001239462">
    <property type="component" value="Unassembled WGS sequence"/>
</dbReference>
<name>A0ABT7PH27_9BACT</name>
<organism evidence="1 2">
    <name type="scientific">Roseiconus lacunae</name>
    <dbReference type="NCBI Taxonomy" id="2605694"/>
    <lineage>
        <taxon>Bacteria</taxon>
        <taxon>Pseudomonadati</taxon>
        <taxon>Planctomycetota</taxon>
        <taxon>Planctomycetia</taxon>
        <taxon>Pirellulales</taxon>
        <taxon>Pirellulaceae</taxon>
        <taxon>Roseiconus</taxon>
    </lineage>
</organism>
<accession>A0ABT7PH27</accession>
<protein>
    <submittedName>
        <fullName evidence="1">Uncharacterized protein</fullName>
    </submittedName>
</protein>
<dbReference type="EMBL" id="JASZZN010000006">
    <property type="protein sequence ID" value="MDM4015807.1"/>
    <property type="molecule type" value="Genomic_DNA"/>
</dbReference>
<gene>
    <name evidence="1" type="ORF">QTN89_10230</name>
</gene>
<sequence length="61" mass="6909">MRSFATPEDAEAYEARLIELGWLAPKAKTGRKKVGDVFDQVAEEVTKSRATKKKTVRRKKS</sequence>
<evidence type="ECO:0000313" key="1">
    <source>
        <dbReference type="EMBL" id="MDM4015807.1"/>
    </source>
</evidence>
<proteinExistence type="predicted"/>
<reference evidence="1 2" key="1">
    <citation type="submission" date="2023-06" db="EMBL/GenBank/DDBJ databases">
        <title>Roseiconus lacunae JC819 isolated from Gulf of Mannar region, Tamil Nadu.</title>
        <authorList>
            <person name="Pk S."/>
            <person name="Ch S."/>
            <person name="Ch V.R."/>
        </authorList>
    </citation>
    <scope>NUCLEOTIDE SEQUENCE [LARGE SCALE GENOMIC DNA]</scope>
    <source>
        <strain evidence="1 2">JC819</strain>
    </source>
</reference>
<evidence type="ECO:0000313" key="2">
    <source>
        <dbReference type="Proteomes" id="UP001239462"/>
    </source>
</evidence>
<comment type="caution">
    <text evidence="1">The sequence shown here is derived from an EMBL/GenBank/DDBJ whole genome shotgun (WGS) entry which is preliminary data.</text>
</comment>
<dbReference type="RefSeq" id="WP_289163328.1">
    <property type="nucleotide sequence ID" value="NZ_JASZZN010000006.1"/>
</dbReference>